<feature type="transmembrane region" description="Helical" evidence="1">
    <location>
        <begin position="6"/>
        <end position="26"/>
    </location>
</feature>
<reference evidence="2" key="1">
    <citation type="journal article" date="2021" name="mSystems">
        <title>Bacteria and Archaea Synergistically Convert Glycine Betaine to Biogenic Methane in the Formosa Cold Seep of the South China Sea.</title>
        <authorList>
            <person name="Li L."/>
            <person name="Zhang W."/>
            <person name="Zhang S."/>
            <person name="Song L."/>
            <person name="Sun Q."/>
            <person name="Zhang H."/>
            <person name="Xiang H."/>
            <person name="Dong X."/>
        </authorList>
    </citation>
    <scope>NUCLEOTIDE SEQUENCE</scope>
    <source>
        <strain evidence="2">ZWT</strain>
    </source>
</reference>
<accession>A0A9J6NWX1</accession>
<keyword evidence="3" id="KW-1185">Reference proteome</keyword>
<dbReference type="RefSeq" id="WP_250857359.1">
    <property type="nucleotide sequence ID" value="NZ_JAGSOJ010000001.1"/>
</dbReference>
<evidence type="ECO:0000256" key="1">
    <source>
        <dbReference type="SAM" id="Phobius"/>
    </source>
</evidence>
<evidence type="ECO:0000313" key="2">
    <source>
        <dbReference type="EMBL" id="MCM1988494.1"/>
    </source>
</evidence>
<evidence type="ECO:0000313" key="3">
    <source>
        <dbReference type="Proteomes" id="UP001056429"/>
    </source>
</evidence>
<dbReference type="EMBL" id="JAGSOJ010000001">
    <property type="protein sequence ID" value="MCM1988494.1"/>
    <property type="molecule type" value="Genomic_DNA"/>
</dbReference>
<organism evidence="2 3">
    <name type="scientific">Oceanirhabdus seepicola</name>
    <dbReference type="NCBI Taxonomy" id="2828781"/>
    <lineage>
        <taxon>Bacteria</taxon>
        <taxon>Bacillati</taxon>
        <taxon>Bacillota</taxon>
        <taxon>Clostridia</taxon>
        <taxon>Eubacteriales</taxon>
        <taxon>Clostridiaceae</taxon>
        <taxon>Oceanirhabdus</taxon>
    </lineage>
</organism>
<protein>
    <submittedName>
        <fullName evidence="2">Uncharacterized protein</fullName>
    </submittedName>
</protein>
<keyword evidence="1" id="KW-0472">Membrane</keyword>
<comment type="caution">
    <text evidence="2">The sequence shown here is derived from an EMBL/GenBank/DDBJ whole genome shotgun (WGS) entry which is preliminary data.</text>
</comment>
<keyword evidence="1" id="KW-0812">Transmembrane</keyword>
<keyword evidence="1" id="KW-1133">Transmembrane helix</keyword>
<gene>
    <name evidence="2" type="ORF">KDK92_01995</name>
</gene>
<dbReference type="AlphaFoldDB" id="A0A9J6NWX1"/>
<proteinExistence type="predicted"/>
<name>A0A9J6NWX1_9CLOT</name>
<sequence length="114" mass="13532">MEFSFANIILCIEGTILVSLAVIIMIKLNKLLGMTLDRNYQDKNVVNIIEMKEMNILNKNEYEELLHKYKKINLKTNYISLKENLRELKDEEVIDKNKYFNATLELEKKFEKSL</sequence>
<dbReference type="Proteomes" id="UP001056429">
    <property type="component" value="Unassembled WGS sequence"/>
</dbReference>
<reference evidence="2" key="2">
    <citation type="submission" date="2021-04" db="EMBL/GenBank/DDBJ databases">
        <authorList>
            <person name="Dong X."/>
        </authorList>
    </citation>
    <scope>NUCLEOTIDE SEQUENCE</scope>
    <source>
        <strain evidence="2">ZWT</strain>
    </source>
</reference>